<gene>
    <name evidence="1" type="ORF">RISW2_22830</name>
</gene>
<evidence type="ECO:0000313" key="1">
    <source>
        <dbReference type="EMBL" id="ETX26543.1"/>
    </source>
</evidence>
<dbReference type="Proteomes" id="UP000023430">
    <property type="component" value="Unassembled WGS sequence"/>
</dbReference>
<dbReference type="STRING" id="1449351.RISW2_22830"/>
<protein>
    <submittedName>
        <fullName evidence="1">Uncharacterized protein</fullName>
    </submittedName>
</protein>
<organism evidence="1 2">
    <name type="scientific">Roseivivax isoporae LMG 25204</name>
    <dbReference type="NCBI Taxonomy" id="1449351"/>
    <lineage>
        <taxon>Bacteria</taxon>
        <taxon>Pseudomonadati</taxon>
        <taxon>Pseudomonadota</taxon>
        <taxon>Alphaproteobacteria</taxon>
        <taxon>Rhodobacterales</taxon>
        <taxon>Roseobacteraceae</taxon>
        <taxon>Roseivivax</taxon>
    </lineage>
</organism>
<sequence>MMSSGIFIPTPAHDDLPASDALAMQMLVEGIAERLRSILRNEPGDAALYRYVGRLCHACMGDLCADGAAVRLTILGTDAEGPTLRAAANDWVEAVLMGRPA</sequence>
<dbReference type="EMBL" id="JAME01000081">
    <property type="protein sequence ID" value="ETX26543.1"/>
    <property type="molecule type" value="Genomic_DNA"/>
</dbReference>
<comment type="caution">
    <text evidence="1">The sequence shown here is derived from an EMBL/GenBank/DDBJ whole genome shotgun (WGS) entry which is preliminary data.</text>
</comment>
<reference evidence="1 2" key="1">
    <citation type="submission" date="2014-01" db="EMBL/GenBank/DDBJ databases">
        <title>Roseivivax isoporae LMG 25204 Genome Sequencing.</title>
        <authorList>
            <person name="Lai Q."/>
            <person name="Li G."/>
            <person name="Shao Z."/>
        </authorList>
    </citation>
    <scope>NUCLEOTIDE SEQUENCE [LARGE SCALE GENOMIC DNA]</scope>
    <source>
        <strain evidence="1 2">LMG 25204</strain>
    </source>
</reference>
<name>X7F1E7_9RHOB</name>
<proteinExistence type="predicted"/>
<dbReference type="AlphaFoldDB" id="X7F1E7"/>
<evidence type="ECO:0000313" key="2">
    <source>
        <dbReference type="Proteomes" id="UP000023430"/>
    </source>
</evidence>
<keyword evidence="2" id="KW-1185">Reference proteome</keyword>
<accession>X7F1E7</accession>